<dbReference type="Pfam" id="PF06477">
    <property type="entry name" value="DUF1091"/>
    <property type="match status" value="1"/>
</dbReference>
<keyword evidence="1" id="KW-0732">Signal</keyword>
<reference evidence="3" key="1">
    <citation type="submission" date="2025-08" db="UniProtKB">
        <authorList>
            <consortium name="RefSeq"/>
        </authorList>
    </citation>
    <scope>IDENTIFICATION</scope>
    <source>
        <tissue evidence="3">Adult</tissue>
    </source>
</reference>
<evidence type="ECO:0000313" key="3">
    <source>
        <dbReference type="RefSeq" id="XP_049313929.1"/>
    </source>
</evidence>
<protein>
    <submittedName>
        <fullName evidence="3">Uncharacterized protein LOC105227854</fullName>
    </submittedName>
</protein>
<dbReference type="InterPro" id="IPR010512">
    <property type="entry name" value="DUF1091"/>
</dbReference>
<dbReference type="PANTHER" id="PTHR20898:SF0">
    <property type="entry name" value="DAEDALUS ON 3-RELATED"/>
    <property type="match status" value="1"/>
</dbReference>
<dbReference type="SMART" id="SM00697">
    <property type="entry name" value="DM8"/>
    <property type="match status" value="1"/>
</dbReference>
<dbReference type="Proteomes" id="UP001652620">
    <property type="component" value="Chromosome 5"/>
</dbReference>
<evidence type="ECO:0000256" key="1">
    <source>
        <dbReference type="SAM" id="SignalP"/>
    </source>
</evidence>
<sequence>MSSRLAVITFIFNLLLFAEFTRFTSGITQLSFRSVNSRFNTRYFSNFTTQLVNGTVFNDCQLIERLDPGVRCHLEFQLRIANSKIYQSLFDFDIDVCGTIIALKDHFLKSWYRSLLKYGNFMENCPFHPDHYYLNGWQLDPALFPKYLYPGDYKIIAFIYNGQYKKKNMDFVLELQLEATVL</sequence>
<dbReference type="PANTHER" id="PTHR20898">
    <property type="entry name" value="DAEDALUS ON 3-RELATED-RELATED"/>
    <property type="match status" value="1"/>
</dbReference>
<gene>
    <name evidence="3" type="primary">LOC105227854</name>
</gene>
<dbReference type="GeneID" id="105227854"/>
<evidence type="ECO:0000313" key="2">
    <source>
        <dbReference type="Proteomes" id="UP001652620"/>
    </source>
</evidence>
<organism evidence="2 3">
    <name type="scientific">Bactrocera dorsalis</name>
    <name type="common">Oriental fruit fly</name>
    <name type="synonym">Dacus dorsalis</name>
    <dbReference type="NCBI Taxonomy" id="27457"/>
    <lineage>
        <taxon>Eukaryota</taxon>
        <taxon>Metazoa</taxon>
        <taxon>Ecdysozoa</taxon>
        <taxon>Arthropoda</taxon>
        <taxon>Hexapoda</taxon>
        <taxon>Insecta</taxon>
        <taxon>Pterygota</taxon>
        <taxon>Neoptera</taxon>
        <taxon>Endopterygota</taxon>
        <taxon>Diptera</taxon>
        <taxon>Brachycera</taxon>
        <taxon>Muscomorpha</taxon>
        <taxon>Tephritoidea</taxon>
        <taxon>Tephritidae</taxon>
        <taxon>Bactrocera</taxon>
        <taxon>Bactrocera</taxon>
    </lineage>
</organism>
<accession>A0ABM3JXH3</accession>
<name>A0ABM3JXH3_BACDO</name>
<keyword evidence="2" id="KW-1185">Reference proteome</keyword>
<feature type="signal peptide" evidence="1">
    <location>
        <begin position="1"/>
        <end position="26"/>
    </location>
</feature>
<feature type="chain" id="PRO_5047044120" evidence="1">
    <location>
        <begin position="27"/>
        <end position="182"/>
    </location>
</feature>
<dbReference type="RefSeq" id="XP_049313929.1">
    <property type="nucleotide sequence ID" value="XM_049457972.1"/>
</dbReference>
<proteinExistence type="predicted"/>